<comment type="caution">
    <text evidence="2">The sequence shown here is derived from an EMBL/GenBank/DDBJ whole genome shotgun (WGS) entry which is preliminary data.</text>
</comment>
<feature type="domain" description="DUF4145" evidence="1">
    <location>
        <begin position="18"/>
        <end position="107"/>
    </location>
</feature>
<dbReference type="AlphaFoldDB" id="A0A4Z1CP05"/>
<sequence length="131" mass="14160">MRRGDPDIPRAVADAIAEAERCLSANSPRAAAVMFRGALAEIVTQRGSETARAKGSLYAQLGQMASDGDLDDTLADWADHVRVLGNAGAHPLELEPVSRDEADELSRLVNALVEYLFVHPARVRRARAGRQ</sequence>
<proteinExistence type="predicted"/>
<organism evidence="2 3">
    <name type="scientific">Nocardioides eburneiflavus</name>
    <dbReference type="NCBI Taxonomy" id="2518372"/>
    <lineage>
        <taxon>Bacteria</taxon>
        <taxon>Bacillati</taxon>
        <taxon>Actinomycetota</taxon>
        <taxon>Actinomycetes</taxon>
        <taxon>Propionibacteriales</taxon>
        <taxon>Nocardioidaceae</taxon>
        <taxon>Nocardioides</taxon>
    </lineage>
</organism>
<reference evidence="2 3" key="1">
    <citation type="submission" date="2019-04" db="EMBL/GenBank/DDBJ databases">
        <title>Three New Species of Nocardioides, Nocardioides euryhalodurans sp. nov., Nocardioides seonyuensis sp. nov. and Nocardioides eburneoflavus sp. nov. Isolated from Soil.</title>
        <authorList>
            <person name="Roh S.G."/>
            <person name="Lee C."/>
            <person name="Kim M.-K."/>
            <person name="Kim S.B."/>
        </authorList>
    </citation>
    <scope>NUCLEOTIDE SEQUENCE [LARGE SCALE GENOMIC DNA]</scope>
    <source>
        <strain evidence="2 3">MMS17-SY213</strain>
    </source>
</reference>
<evidence type="ECO:0000259" key="1">
    <source>
        <dbReference type="Pfam" id="PF13643"/>
    </source>
</evidence>
<dbReference type="Proteomes" id="UP000297496">
    <property type="component" value="Unassembled WGS sequence"/>
</dbReference>
<evidence type="ECO:0000313" key="2">
    <source>
        <dbReference type="EMBL" id="TGN66701.1"/>
    </source>
</evidence>
<name>A0A4Z1CP05_9ACTN</name>
<dbReference type="InterPro" id="IPR025285">
    <property type="entry name" value="DUF4145"/>
</dbReference>
<evidence type="ECO:0000313" key="3">
    <source>
        <dbReference type="Proteomes" id="UP000297496"/>
    </source>
</evidence>
<accession>A0A4Z1CP05</accession>
<protein>
    <submittedName>
        <fullName evidence="2">DUF4145 domain-containing protein</fullName>
    </submittedName>
</protein>
<keyword evidence="3" id="KW-1185">Reference proteome</keyword>
<dbReference type="OrthoDB" id="4205792at2"/>
<gene>
    <name evidence="2" type="ORF">EXE59_06070</name>
</gene>
<dbReference type="Pfam" id="PF13643">
    <property type="entry name" value="DUF4145"/>
    <property type="match status" value="1"/>
</dbReference>
<dbReference type="EMBL" id="SRRO01000001">
    <property type="protein sequence ID" value="TGN66701.1"/>
    <property type="molecule type" value="Genomic_DNA"/>
</dbReference>